<feature type="coiled-coil region" evidence="1">
    <location>
        <begin position="4"/>
        <end position="31"/>
    </location>
</feature>
<evidence type="ECO:0000256" key="1">
    <source>
        <dbReference type="SAM" id="Coils"/>
    </source>
</evidence>
<feature type="domain" description="CHAT" evidence="2">
    <location>
        <begin position="158"/>
        <end position="318"/>
    </location>
</feature>
<gene>
    <name evidence="3" type="ORF">EHR06_03025</name>
</gene>
<dbReference type="EMBL" id="RQHS01000005">
    <property type="protein sequence ID" value="TGN03492.1"/>
    <property type="molecule type" value="Genomic_DNA"/>
</dbReference>
<dbReference type="InterPro" id="IPR024983">
    <property type="entry name" value="CHAT_dom"/>
</dbReference>
<dbReference type="Pfam" id="PF12770">
    <property type="entry name" value="CHAT"/>
    <property type="match status" value="1"/>
</dbReference>
<evidence type="ECO:0000259" key="2">
    <source>
        <dbReference type="Pfam" id="PF12770"/>
    </source>
</evidence>
<proteinExistence type="predicted"/>
<keyword evidence="4" id="KW-1185">Reference proteome</keyword>
<evidence type="ECO:0000313" key="3">
    <source>
        <dbReference type="EMBL" id="TGN03492.1"/>
    </source>
</evidence>
<accession>A0A4Z1APK7</accession>
<keyword evidence="1" id="KW-0175">Coiled coil</keyword>
<sequence>MSLLDSYRRNLQNKREELTRLQSNKANESKKIPELSSKIQRVTDSISRTNSASTIRSKYSEIERYQREKTNVEKKISAIETAIAKKQKEIVDEDKKIAREEENEYKKRSKEMEKTKLAYNQKITQIDKTLSKHNQLHAATQASLLRLQDLPDKIIVLFLAANPIDQEQLRLDEEARSITEMIQKSKHRDSVKFESRWAIRPMDLLQAINEFSPTIVHFSGHGSNQDEIVFQDSNGNTKLVSKEALVQTMMASSETIRLVFFNTCYSRNQAESVVKYVDAAIGMNTSIGDEAARIFSSQFYSSIGFGLSVKKSFDQAKALLMMEGIPEENTPELFVHEGVNSEELVIVKPT</sequence>
<dbReference type="AlphaFoldDB" id="A0A4Z1APK7"/>
<dbReference type="Proteomes" id="UP000297241">
    <property type="component" value="Unassembled WGS sequence"/>
</dbReference>
<comment type="caution">
    <text evidence="3">The sequence shown here is derived from an EMBL/GenBank/DDBJ whole genome shotgun (WGS) entry which is preliminary data.</text>
</comment>
<dbReference type="OrthoDB" id="610947at2"/>
<organism evidence="3 4">
    <name type="scientific">Leptospira dzoumogneensis</name>
    <dbReference type="NCBI Taxonomy" id="2484904"/>
    <lineage>
        <taxon>Bacteria</taxon>
        <taxon>Pseudomonadati</taxon>
        <taxon>Spirochaetota</taxon>
        <taxon>Spirochaetia</taxon>
        <taxon>Leptospirales</taxon>
        <taxon>Leptospiraceae</taxon>
        <taxon>Leptospira</taxon>
    </lineage>
</organism>
<protein>
    <submittedName>
        <fullName evidence="3">CHAT domain-containing protein</fullName>
    </submittedName>
</protein>
<reference evidence="3" key="1">
    <citation type="journal article" date="2019" name="PLoS Negl. Trop. Dis.">
        <title>Revisiting the worldwide diversity of Leptospira species in the environment.</title>
        <authorList>
            <person name="Vincent A.T."/>
            <person name="Schiettekatte O."/>
            <person name="Bourhy P."/>
            <person name="Veyrier F.J."/>
            <person name="Picardeau M."/>
        </authorList>
    </citation>
    <scope>NUCLEOTIDE SEQUENCE [LARGE SCALE GENOMIC DNA]</scope>
    <source>
        <strain evidence="3">201601113</strain>
    </source>
</reference>
<feature type="coiled-coil region" evidence="1">
    <location>
        <begin position="55"/>
        <end position="118"/>
    </location>
</feature>
<evidence type="ECO:0000313" key="4">
    <source>
        <dbReference type="Proteomes" id="UP000297241"/>
    </source>
</evidence>
<name>A0A4Z1APK7_9LEPT</name>